<gene>
    <name evidence="1" type="ORF">P879_03797</name>
</gene>
<dbReference type="AlphaFoldDB" id="A0A8T0DSI6"/>
<reference evidence="1 2" key="1">
    <citation type="submission" date="2019-07" db="EMBL/GenBank/DDBJ databases">
        <title>Annotation for the trematode Paragonimus westermani.</title>
        <authorList>
            <person name="Choi Y.-J."/>
        </authorList>
    </citation>
    <scope>NUCLEOTIDE SEQUENCE [LARGE SCALE GENOMIC DNA]</scope>
    <source>
        <strain evidence="1">180907_Pwestermani</strain>
    </source>
</reference>
<sequence length="189" mass="21134">MFLFGRRVGNLPDAFNEDGSMPTWMHSLLRGAGTSQGGYRVGDSEHVPYMTIQNVVTWDEFGQIWNEEQVLVCGEGVCNNGPQNLSHISFVCQMVPNSEQLNSSMKAVQFRENWPVKLESLFMKGNLSSGCFETVDGLTILMCAQSQSTRECLLSMYVDSLLPASMESKKKSWLRFAKVDFNVKTNSAP</sequence>
<comment type="caution">
    <text evidence="1">The sequence shown here is derived from an EMBL/GenBank/DDBJ whole genome shotgun (WGS) entry which is preliminary data.</text>
</comment>
<name>A0A8T0DSI6_9TREM</name>
<accession>A0A8T0DSI6</accession>
<evidence type="ECO:0000313" key="2">
    <source>
        <dbReference type="Proteomes" id="UP000699462"/>
    </source>
</evidence>
<dbReference type="Proteomes" id="UP000699462">
    <property type="component" value="Unassembled WGS sequence"/>
</dbReference>
<keyword evidence="2" id="KW-1185">Reference proteome</keyword>
<dbReference type="OrthoDB" id="6222038at2759"/>
<proteinExistence type="predicted"/>
<protein>
    <submittedName>
        <fullName evidence="1">Uncharacterized protein</fullName>
    </submittedName>
</protein>
<dbReference type="EMBL" id="JTDF01001730">
    <property type="protein sequence ID" value="KAF8569611.1"/>
    <property type="molecule type" value="Genomic_DNA"/>
</dbReference>
<evidence type="ECO:0000313" key="1">
    <source>
        <dbReference type="EMBL" id="KAF8569611.1"/>
    </source>
</evidence>
<organism evidence="1 2">
    <name type="scientific">Paragonimus westermani</name>
    <dbReference type="NCBI Taxonomy" id="34504"/>
    <lineage>
        <taxon>Eukaryota</taxon>
        <taxon>Metazoa</taxon>
        <taxon>Spiralia</taxon>
        <taxon>Lophotrochozoa</taxon>
        <taxon>Platyhelminthes</taxon>
        <taxon>Trematoda</taxon>
        <taxon>Digenea</taxon>
        <taxon>Plagiorchiida</taxon>
        <taxon>Troglotremata</taxon>
        <taxon>Troglotrematidae</taxon>
        <taxon>Paragonimus</taxon>
    </lineage>
</organism>